<evidence type="ECO:0000256" key="6">
    <source>
        <dbReference type="SAM" id="Phobius"/>
    </source>
</evidence>
<keyword evidence="2" id="KW-1003">Cell membrane</keyword>
<sequence length="473" mass="53522">MKKLDKLILKSFLGPFVLTFAVVEFILLTQYMLKYLDDLVGKDLGIQVIIQLLGYFSLNMVPVALPLAVLLSSLMTFGNLGEHHELTAIKTSGISLLRILRPVFFVALLLSVGAFFFNEKIVPKANLKAYSLLWDIRQKKPSLDIREKIFYNGIPGYSIKVDKKYDDGSTLKGVMIYDHSDANGNTNVILADSGRMYTKFNEQYLALDLFNGQLFAEGAQQGSMSATNNNGAGFFRQRFETNKLLFNLSSFNLDRTREELFKGSKMMLNIKELQHVTDSLRTQLSKDKETSGIQISPYYTYLPVDSARRATKPKVAKVTKRKLEPVTRDIYSAAANKARNIRSFTTTAADKRKVAYREANNYEIEIYKKYTQSAACLIMFLIGAPLGAIIKKGGLGMPVIISIIFFIIYYVLTILGEKWGREGLVIVPAGMWAANFILLPVGLFFLYQARNDSNLLELDFWRKLSLRLKKNKM</sequence>
<dbReference type="PANTHER" id="PTHR33529">
    <property type="entry name" value="SLR0882 PROTEIN-RELATED"/>
    <property type="match status" value="1"/>
</dbReference>
<evidence type="ECO:0000256" key="1">
    <source>
        <dbReference type="ARBA" id="ARBA00004651"/>
    </source>
</evidence>
<dbReference type="EMBL" id="BJYS01000007">
    <property type="protein sequence ID" value="GEO03665.1"/>
    <property type="molecule type" value="Genomic_DNA"/>
</dbReference>
<evidence type="ECO:0000313" key="7">
    <source>
        <dbReference type="EMBL" id="GEO03665.1"/>
    </source>
</evidence>
<feature type="transmembrane region" description="Helical" evidence="6">
    <location>
        <begin position="424"/>
        <end position="447"/>
    </location>
</feature>
<evidence type="ECO:0008006" key="9">
    <source>
        <dbReference type="Google" id="ProtNLM"/>
    </source>
</evidence>
<protein>
    <recommendedName>
        <fullName evidence="9">Permease</fullName>
    </recommendedName>
</protein>
<dbReference type="InterPro" id="IPR005495">
    <property type="entry name" value="LptG/LptF_permease"/>
</dbReference>
<dbReference type="PANTHER" id="PTHR33529:SF6">
    <property type="entry name" value="YJGP_YJGQ FAMILY PERMEASE"/>
    <property type="match status" value="1"/>
</dbReference>
<keyword evidence="8" id="KW-1185">Reference proteome</keyword>
<evidence type="ECO:0000256" key="2">
    <source>
        <dbReference type="ARBA" id="ARBA00022475"/>
    </source>
</evidence>
<feature type="transmembrane region" description="Helical" evidence="6">
    <location>
        <begin position="53"/>
        <end position="78"/>
    </location>
</feature>
<dbReference type="Proteomes" id="UP000321532">
    <property type="component" value="Unassembled WGS sequence"/>
</dbReference>
<reference evidence="7 8" key="1">
    <citation type="submission" date="2019-07" db="EMBL/GenBank/DDBJ databases">
        <title>Whole genome shotgun sequence of Adhaeribacter aerolatus NBRC 106133.</title>
        <authorList>
            <person name="Hosoyama A."/>
            <person name="Uohara A."/>
            <person name="Ohji S."/>
            <person name="Ichikawa N."/>
        </authorList>
    </citation>
    <scope>NUCLEOTIDE SEQUENCE [LARGE SCALE GENOMIC DNA]</scope>
    <source>
        <strain evidence="7 8">NBRC 106133</strain>
    </source>
</reference>
<comment type="caution">
    <text evidence="7">The sequence shown here is derived from an EMBL/GenBank/DDBJ whole genome shotgun (WGS) entry which is preliminary data.</text>
</comment>
<evidence type="ECO:0000256" key="5">
    <source>
        <dbReference type="ARBA" id="ARBA00023136"/>
    </source>
</evidence>
<keyword evidence="4 6" id="KW-1133">Transmembrane helix</keyword>
<dbReference type="OrthoDB" id="1096108at2"/>
<dbReference type="GO" id="GO:0015920">
    <property type="term" value="P:lipopolysaccharide transport"/>
    <property type="evidence" value="ECO:0007669"/>
    <property type="project" value="TreeGrafter"/>
</dbReference>
<evidence type="ECO:0000256" key="4">
    <source>
        <dbReference type="ARBA" id="ARBA00022989"/>
    </source>
</evidence>
<feature type="transmembrane region" description="Helical" evidence="6">
    <location>
        <begin position="370"/>
        <end position="388"/>
    </location>
</feature>
<accession>A0A512AVC9</accession>
<dbReference type="AlphaFoldDB" id="A0A512AVC9"/>
<dbReference type="GO" id="GO:0043190">
    <property type="term" value="C:ATP-binding cassette (ABC) transporter complex"/>
    <property type="evidence" value="ECO:0007669"/>
    <property type="project" value="TreeGrafter"/>
</dbReference>
<proteinExistence type="predicted"/>
<organism evidence="7 8">
    <name type="scientific">Adhaeribacter aerolatus</name>
    <dbReference type="NCBI Taxonomy" id="670289"/>
    <lineage>
        <taxon>Bacteria</taxon>
        <taxon>Pseudomonadati</taxon>
        <taxon>Bacteroidota</taxon>
        <taxon>Cytophagia</taxon>
        <taxon>Cytophagales</taxon>
        <taxon>Hymenobacteraceae</taxon>
        <taxon>Adhaeribacter</taxon>
    </lineage>
</organism>
<feature type="transmembrane region" description="Helical" evidence="6">
    <location>
        <begin position="395"/>
        <end position="412"/>
    </location>
</feature>
<feature type="transmembrane region" description="Helical" evidence="6">
    <location>
        <begin position="12"/>
        <end position="33"/>
    </location>
</feature>
<dbReference type="RefSeq" id="WP_146896256.1">
    <property type="nucleotide sequence ID" value="NZ_BJYS01000007.1"/>
</dbReference>
<keyword evidence="5 6" id="KW-0472">Membrane</keyword>
<gene>
    <name evidence="7" type="ORF">AAE02nite_13290</name>
</gene>
<name>A0A512AVC9_9BACT</name>
<keyword evidence="3 6" id="KW-0812">Transmembrane</keyword>
<evidence type="ECO:0000256" key="3">
    <source>
        <dbReference type="ARBA" id="ARBA00022692"/>
    </source>
</evidence>
<comment type="subcellular location">
    <subcellularLocation>
        <location evidence="1">Cell membrane</location>
        <topology evidence="1">Multi-pass membrane protein</topology>
    </subcellularLocation>
</comment>
<evidence type="ECO:0000313" key="8">
    <source>
        <dbReference type="Proteomes" id="UP000321532"/>
    </source>
</evidence>
<dbReference type="Pfam" id="PF03739">
    <property type="entry name" value="LptF_LptG"/>
    <property type="match status" value="1"/>
</dbReference>